<feature type="compositionally biased region" description="Pro residues" evidence="2">
    <location>
        <begin position="480"/>
        <end position="498"/>
    </location>
</feature>
<accession>A0ABS6DSN3</accession>
<dbReference type="Pfam" id="PF12229">
    <property type="entry name" value="PG_binding_4"/>
    <property type="match status" value="1"/>
</dbReference>
<dbReference type="PROSITE" id="PS51109">
    <property type="entry name" value="G5"/>
    <property type="match status" value="1"/>
</dbReference>
<keyword evidence="1" id="KW-0732">Signal</keyword>
<dbReference type="InterPro" id="IPR022029">
    <property type="entry name" value="YoaR-like_PG-bd"/>
</dbReference>
<feature type="compositionally biased region" description="Low complexity" evidence="2">
    <location>
        <begin position="446"/>
        <end position="479"/>
    </location>
</feature>
<proteinExistence type="predicted"/>
<evidence type="ECO:0000256" key="1">
    <source>
        <dbReference type="ARBA" id="ARBA00022729"/>
    </source>
</evidence>
<dbReference type="EMBL" id="JAHLOQ010000001">
    <property type="protein sequence ID" value="MBU5334840.1"/>
    <property type="molecule type" value="Genomic_DNA"/>
</dbReference>
<dbReference type="InterPro" id="IPR052913">
    <property type="entry name" value="Glycopeptide_resist_protein"/>
</dbReference>
<dbReference type="Proteomes" id="UP001196301">
    <property type="component" value="Unassembled WGS sequence"/>
</dbReference>
<dbReference type="Pfam" id="PF07501">
    <property type="entry name" value="G5"/>
    <property type="match status" value="1"/>
</dbReference>
<feature type="compositionally biased region" description="Polar residues" evidence="2">
    <location>
        <begin position="435"/>
        <end position="445"/>
    </location>
</feature>
<sequence length="498" mass="54179">MRKKIILGILFLLVVVFGVGIFSMKGDKIAKNVYVKDINIGKLTKDEAEKKLSNEYKMEAFNFKYQDKEWDIDPKTIDVSYDLGKTVQNAYDINRKGNIISNAFRTLKSIVGGKSVINVSIDFNEDKLVKELEKIAKDIDVEVKNATLNIVNDEIEVVKEESGLELDIEASKKNFINNLQNTNFAEELVVAKIEPEVNSDDLKNIDTLLASYSTVLSGTSGGRVENIRLATERTSDILLMPNQEFSYNEHTGEITEANGYKKATVISGGEVAYGIGGGICQVSSTLFNSVLYAGLDIVNRVNHSIPSTYVDLGRDATVTDSGIDFVFKNNNDNPVFIKNYYANGKITCQIFGVKSDKKDIEITTTVNSTIPYKTIEKADASLGAGATKLLESGRTGYSVTTYRTFYDKNGKEIKKEIVCKSHYPSKNAVVAVGSKPSSSNNTDETPSGGNNSNSGNNNSGNNNPGDNNSGESGGNQNPGTTPPQEPTTPPATPGPSEE</sequence>
<evidence type="ECO:0000259" key="3">
    <source>
        <dbReference type="PROSITE" id="PS51109"/>
    </source>
</evidence>
<dbReference type="Pfam" id="PF04294">
    <property type="entry name" value="VanW"/>
    <property type="match status" value="1"/>
</dbReference>
<dbReference type="RefSeq" id="WP_216568013.1">
    <property type="nucleotide sequence ID" value="NZ_JAHLOQ010000001.1"/>
</dbReference>
<dbReference type="PANTHER" id="PTHR35788">
    <property type="entry name" value="EXPORTED PROTEIN-RELATED"/>
    <property type="match status" value="1"/>
</dbReference>
<dbReference type="InterPro" id="IPR007391">
    <property type="entry name" value="Vancomycin_resist_VanW"/>
</dbReference>
<gene>
    <name evidence="4" type="ORF">KQI20_00175</name>
</gene>
<keyword evidence="5" id="KW-1185">Reference proteome</keyword>
<protein>
    <submittedName>
        <fullName evidence="4">VanW family protein</fullName>
    </submittedName>
</protein>
<dbReference type="InterPro" id="IPR011098">
    <property type="entry name" value="G5_dom"/>
</dbReference>
<comment type="caution">
    <text evidence="4">The sequence shown here is derived from an EMBL/GenBank/DDBJ whole genome shotgun (WGS) entry which is preliminary data.</text>
</comment>
<organism evidence="4 5">
    <name type="scientific">Intestinibacter bartlettii</name>
    <dbReference type="NCBI Taxonomy" id="261299"/>
    <lineage>
        <taxon>Bacteria</taxon>
        <taxon>Bacillati</taxon>
        <taxon>Bacillota</taxon>
        <taxon>Clostridia</taxon>
        <taxon>Peptostreptococcales</taxon>
        <taxon>Peptostreptococcaceae</taxon>
        <taxon>Intestinibacter</taxon>
    </lineage>
</organism>
<evidence type="ECO:0000256" key="2">
    <source>
        <dbReference type="SAM" id="MobiDB-lite"/>
    </source>
</evidence>
<name>A0ABS6DSN3_9FIRM</name>
<evidence type="ECO:0000313" key="4">
    <source>
        <dbReference type="EMBL" id="MBU5334840.1"/>
    </source>
</evidence>
<dbReference type="PANTHER" id="PTHR35788:SF1">
    <property type="entry name" value="EXPORTED PROTEIN"/>
    <property type="match status" value="1"/>
</dbReference>
<feature type="region of interest" description="Disordered" evidence="2">
    <location>
        <begin position="431"/>
        <end position="498"/>
    </location>
</feature>
<reference evidence="4 5" key="1">
    <citation type="submission" date="2021-06" db="EMBL/GenBank/DDBJ databases">
        <authorList>
            <person name="Sun Q."/>
            <person name="Li D."/>
        </authorList>
    </citation>
    <scope>NUCLEOTIDE SEQUENCE [LARGE SCALE GENOMIC DNA]</scope>
    <source>
        <strain evidence="4 5">N19</strain>
    </source>
</reference>
<evidence type="ECO:0000313" key="5">
    <source>
        <dbReference type="Proteomes" id="UP001196301"/>
    </source>
</evidence>
<dbReference type="SMART" id="SM01208">
    <property type="entry name" value="G5"/>
    <property type="match status" value="1"/>
</dbReference>
<feature type="domain" description="G5" evidence="3">
    <location>
        <begin position="356"/>
        <end position="436"/>
    </location>
</feature>